<proteinExistence type="predicted"/>
<sequence length="207" mass="22751">MVPMTTDSSAPDTTRRVRLEADDRRAQMINAAMTVFAGKPYESVSTEELARAAGTTRTNLNYHFGNKRNLYLEALTQFATLPSKLPRVALDGPVEAGVDRLFERWLDLVERNRETFMVLMHAQRAPADDVVSGIIQGSLAAWEDRLLAVLGLPEDDSSARARMRAFQAMVGAATEEWLATGNLSKQQVQEMLTGALLALGRADRAAS</sequence>
<dbReference type="Proteomes" id="UP000247591">
    <property type="component" value="Unassembled WGS sequence"/>
</dbReference>
<keyword evidence="2 4" id="KW-0238">DNA-binding</keyword>
<dbReference type="AlphaFoldDB" id="A0A318RGS4"/>
<dbReference type="InterPro" id="IPR009057">
    <property type="entry name" value="Homeodomain-like_sf"/>
</dbReference>
<dbReference type="Pfam" id="PF00440">
    <property type="entry name" value="TetR_N"/>
    <property type="match status" value="1"/>
</dbReference>
<reference evidence="6 7" key="1">
    <citation type="submission" date="2018-06" db="EMBL/GenBank/DDBJ databases">
        <title>Genomic Encyclopedia of Type Strains, Phase IV (KMG-IV): sequencing the most valuable type-strain genomes for metagenomic binning, comparative biology and taxonomic classification.</title>
        <authorList>
            <person name="Goeker M."/>
        </authorList>
    </citation>
    <scope>NUCLEOTIDE SEQUENCE [LARGE SCALE GENOMIC DNA]</scope>
    <source>
        <strain evidence="6 7">DSM 45521</strain>
    </source>
</reference>
<dbReference type="PROSITE" id="PS50977">
    <property type="entry name" value="HTH_TETR_2"/>
    <property type="match status" value="1"/>
</dbReference>
<comment type="caution">
    <text evidence="6">The sequence shown here is derived from an EMBL/GenBank/DDBJ whole genome shotgun (WGS) entry which is preliminary data.</text>
</comment>
<keyword evidence="3" id="KW-0804">Transcription</keyword>
<dbReference type="EMBL" id="QJSP01000022">
    <property type="protein sequence ID" value="PYE12433.1"/>
    <property type="molecule type" value="Genomic_DNA"/>
</dbReference>
<dbReference type="Gene3D" id="1.10.357.10">
    <property type="entry name" value="Tetracycline Repressor, domain 2"/>
    <property type="match status" value="1"/>
</dbReference>
<evidence type="ECO:0000259" key="5">
    <source>
        <dbReference type="PROSITE" id="PS50977"/>
    </source>
</evidence>
<feature type="DNA-binding region" description="H-T-H motif" evidence="4">
    <location>
        <begin position="45"/>
        <end position="64"/>
    </location>
</feature>
<dbReference type="GO" id="GO:0000976">
    <property type="term" value="F:transcription cis-regulatory region binding"/>
    <property type="evidence" value="ECO:0007669"/>
    <property type="project" value="TreeGrafter"/>
</dbReference>
<dbReference type="InterPro" id="IPR001647">
    <property type="entry name" value="HTH_TetR"/>
</dbReference>
<evidence type="ECO:0000256" key="1">
    <source>
        <dbReference type="ARBA" id="ARBA00023015"/>
    </source>
</evidence>
<keyword evidence="1" id="KW-0805">Transcription regulation</keyword>
<gene>
    <name evidence="6" type="ORF">DFR67_12217</name>
</gene>
<feature type="domain" description="HTH tetR-type" evidence="5">
    <location>
        <begin position="22"/>
        <end position="82"/>
    </location>
</feature>
<dbReference type="PRINTS" id="PR00455">
    <property type="entry name" value="HTHTETR"/>
</dbReference>
<dbReference type="GO" id="GO:0003700">
    <property type="term" value="F:DNA-binding transcription factor activity"/>
    <property type="evidence" value="ECO:0007669"/>
    <property type="project" value="TreeGrafter"/>
</dbReference>
<protein>
    <submittedName>
        <fullName evidence="6">TetR family transcriptional regulator</fullName>
    </submittedName>
</protein>
<accession>A0A318RGS4</accession>
<dbReference type="PANTHER" id="PTHR30055">
    <property type="entry name" value="HTH-TYPE TRANSCRIPTIONAL REGULATOR RUTR"/>
    <property type="match status" value="1"/>
</dbReference>
<evidence type="ECO:0000313" key="7">
    <source>
        <dbReference type="Proteomes" id="UP000247591"/>
    </source>
</evidence>
<dbReference type="PANTHER" id="PTHR30055:SF234">
    <property type="entry name" value="HTH-TYPE TRANSCRIPTIONAL REGULATOR BETI"/>
    <property type="match status" value="1"/>
</dbReference>
<keyword evidence="7" id="KW-1185">Reference proteome</keyword>
<dbReference type="SUPFAM" id="SSF46689">
    <property type="entry name" value="Homeodomain-like"/>
    <property type="match status" value="1"/>
</dbReference>
<evidence type="ECO:0000256" key="3">
    <source>
        <dbReference type="ARBA" id="ARBA00023163"/>
    </source>
</evidence>
<evidence type="ECO:0000256" key="2">
    <source>
        <dbReference type="ARBA" id="ARBA00023125"/>
    </source>
</evidence>
<evidence type="ECO:0000313" key="6">
    <source>
        <dbReference type="EMBL" id="PYE12433.1"/>
    </source>
</evidence>
<evidence type="ECO:0000256" key="4">
    <source>
        <dbReference type="PROSITE-ProRule" id="PRU00335"/>
    </source>
</evidence>
<organism evidence="6 7">
    <name type="scientific">Williamsia limnetica</name>
    <dbReference type="NCBI Taxonomy" id="882452"/>
    <lineage>
        <taxon>Bacteria</taxon>
        <taxon>Bacillati</taxon>
        <taxon>Actinomycetota</taxon>
        <taxon>Actinomycetes</taxon>
        <taxon>Mycobacteriales</taxon>
        <taxon>Nocardiaceae</taxon>
        <taxon>Williamsia</taxon>
    </lineage>
</organism>
<name>A0A318RGS4_WILLI</name>
<dbReference type="InterPro" id="IPR050109">
    <property type="entry name" value="HTH-type_TetR-like_transc_reg"/>
</dbReference>